<dbReference type="Pfam" id="PF20720">
    <property type="entry name" value="nSTAND3"/>
    <property type="match status" value="1"/>
</dbReference>
<feature type="chain" id="PRO_5026946047" description="Novel STAND NTPase 3 domain-containing protein" evidence="5">
    <location>
        <begin position="22"/>
        <end position="1182"/>
    </location>
</feature>
<evidence type="ECO:0000256" key="4">
    <source>
        <dbReference type="SAM" id="Phobius"/>
    </source>
</evidence>
<feature type="domain" description="Novel STAND NTPase 3" evidence="6">
    <location>
        <begin position="315"/>
        <end position="469"/>
    </location>
</feature>
<keyword evidence="4" id="KW-0812">Transmembrane</keyword>
<feature type="signal peptide" evidence="5">
    <location>
        <begin position="1"/>
        <end position="21"/>
    </location>
</feature>
<dbReference type="InterPro" id="IPR049050">
    <property type="entry name" value="nSTAND3"/>
</dbReference>
<feature type="repeat" description="ANK" evidence="3">
    <location>
        <begin position="1091"/>
        <end position="1123"/>
    </location>
</feature>
<feature type="repeat" description="ANK" evidence="3">
    <location>
        <begin position="1058"/>
        <end position="1090"/>
    </location>
</feature>
<dbReference type="Pfam" id="PF00023">
    <property type="entry name" value="Ank"/>
    <property type="match status" value="1"/>
</dbReference>
<dbReference type="InterPro" id="IPR051165">
    <property type="entry name" value="Multifunctional_ANK_Repeat"/>
</dbReference>
<keyword evidence="4" id="KW-0472">Membrane</keyword>
<keyword evidence="4" id="KW-1133">Transmembrane helix</keyword>
<feature type="repeat" description="ANK" evidence="3">
    <location>
        <begin position="1124"/>
        <end position="1156"/>
    </location>
</feature>
<dbReference type="SUPFAM" id="SSF52540">
    <property type="entry name" value="P-loop containing nucleoside triphosphate hydrolases"/>
    <property type="match status" value="1"/>
</dbReference>
<accession>A0A6J8E5V6</accession>
<gene>
    <name evidence="7" type="ORF">MCOR_48161</name>
</gene>
<dbReference type="PANTHER" id="PTHR24123:SF33">
    <property type="entry name" value="PROTEIN HOS4"/>
    <property type="match status" value="1"/>
</dbReference>
<organism evidence="7 8">
    <name type="scientific">Mytilus coruscus</name>
    <name type="common">Sea mussel</name>
    <dbReference type="NCBI Taxonomy" id="42192"/>
    <lineage>
        <taxon>Eukaryota</taxon>
        <taxon>Metazoa</taxon>
        <taxon>Spiralia</taxon>
        <taxon>Lophotrochozoa</taxon>
        <taxon>Mollusca</taxon>
        <taxon>Bivalvia</taxon>
        <taxon>Autobranchia</taxon>
        <taxon>Pteriomorphia</taxon>
        <taxon>Mytilida</taxon>
        <taxon>Mytiloidea</taxon>
        <taxon>Mytilidae</taxon>
        <taxon>Mytilinae</taxon>
        <taxon>Mytilus</taxon>
    </lineage>
</organism>
<dbReference type="PROSITE" id="PS50297">
    <property type="entry name" value="ANK_REP_REGION"/>
    <property type="match status" value="5"/>
</dbReference>
<feature type="repeat" description="ANK" evidence="3">
    <location>
        <begin position="957"/>
        <end position="983"/>
    </location>
</feature>
<dbReference type="PROSITE" id="PS50088">
    <property type="entry name" value="ANK_REPEAT"/>
    <property type="match status" value="7"/>
</dbReference>
<feature type="repeat" description="ANK" evidence="3">
    <location>
        <begin position="889"/>
        <end position="921"/>
    </location>
</feature>
<dbReference type="InterPro" id="IPR002110">
    <property type="entry name" value="Ankyrin_rpt"/>
</dbReference>
<dbReference type="Proteomes" id="UP000507470">
    <property type="component" value="Unassembled WGS sequence"/>
</dbReference>
<keyword evidence="8" id="KW-1185">Reference proteome</keyword>
<evidence type="ECO:0000256" key="1">
    <source>
        <dbReference type="ARBA" id="ARBA00022737"/>
    </source>
</evidence>
<evidence type="ECO:0000256" key="3">
    <source>
        <dbReference type="PROSITE-ProRule" id="PRU00023"/>
    </source>
</evidence>
<evidence type="ECO:0000256" key="5">
    <source>
        <dbReference type="SAM" id="SignalP"/>
    </source>
</evidence>
<reference evidence="7 8" key="1">
    <citation type="submission" date="2020-06" db="EMBL/GenBank/DDBJ databases">
        <authorList>
            <person name="Li R."/>
            <person name="Bekaert M."/>
        </authorList>
    </citation>
    <scope>NUCLEOTIDE SEQUENCE [LARGE SCALE GENOMIC DNA]</scope>
    <source>
        <strain evidence="8">wild</strain>
    </source>
</reference>
<dbReference type="Gene3D" id="1.25.40.20">
    <property type="entry name" value="Ankyrin repeat-containing domain"/>
    <property type="match status" value="2"/>
</dbReference>
<evidence type="ECO:0000313" key="8">
    <source>
        <dbReference type="Proteomes" id="UP000507470"/>
    </source>
</evidence>
<evidence type="ECO:0000259" key="6">
    <source>
        <dbReference type="Pfam" id="PF20720"/>
    </source>
</evidence>
<sequence>MIASNEPTLILLLTLFSLSNAIQCPDSSQWNFRQSGICNKTHQSYFCLYDENLRQYVEFCGHKPDIQRPGYKFIVRGNLDGSQCNETRYQPTKFWTNGSSECIYKKSNCSEEGLIIHAKGNSTSDTTCRCDYTKGYAFVNRPKGECFCDPTVEDCSCYRKPCNKSHVLTPDYSCIRTADWTGIFNCVTIKKQNKFVLSDRIEMESTDLKETCKDLPLPKENMYEPDKTIFTALIIFTLIFSSIAMCTIVYRKKIYGFYSNVKTIDARVEKLQEMQKSLLSTKTERQDDFNENIPKKVRDAYETYITDWNKDDQKFYVTKGANRIDEILCTHNCVLVVGRLGNGKSAIIRHIALKLFYKDGYDIVPIVLDPTTILQYHKPERKQVFVIDDFCGKGVINAQNVKLWSLYIDEVLKLINNNQEPTTLGNGTVKLLFATVPSVFKDLLFKRFNCLSNYTFDLAQMPLEDKDKIEMIQKYFKQEQNLMSDDLKITLQNQSDIFPLLCKLSEGKTVDQIIQLFSNPYVIIKTDFHALQETNKKQMCLIALCVLLEKLQVDFFLNENKHEKSVLKSVCSEVDLDLDKESTRSKLQVELKHLEKTYLTKSSDSYHLVHKIVFDIAAVVCGDIFKNSFLRFAPYSFIAERYSFTKREEKENRISISKDTEKKYFDRLMNDLEQMITYSTFHNRQLSDDSYRKAFCVYCRNRRQKVIELLNRLQQRALESSVNPNDKTTATSDENVIVYEDYIEYTKSYHFSSHNMKKPLIESVWEGYKDIVELLVELEHDVNENDRFGRSALFVACHLGKEDVAEKLLEMNADHSLCDNNETSPLLAACKGGHAQIVKSLLRRGANTSKSDKNGCTPLLAASESGETSIVENLLAATENEKTFQCDNLGRSALFVASCKGQKQVVELLIKNNANINECNRKGVSPLMAACSEGKLDVVNVLIQHLQSKDILMFDNDGRSALFMACKKGYDEIVDILLKEKADALKCDWHQRSPLFIASALGHENVVSLLVTNKDSFMLLDEDGKSPLYIACEKGRDGIVEIILDTCPPGVIEKSDKKRRSPLYAACKGGYLPILEKLISKDAKVNTCNIWNETPLFAASREGHCEVVKYLINKQADVTLADSNGYTPLSVACYEGNAEIVKILVEKGSDVNHRDKDKRTPMEIAHTRGHVNIEDIFKEGCK</sequence>
<feature type="repeat" description="ANK" evidence="3">
    <location>
        <begin position="821"/>
        <end position="853"/>
    </location>
</feature>
<keyword evidence="1" id="KW-0677">Repeat</keyword>
<evidence type="ECO:0000256" key="2">
    <source>
        <dbReference type="ARBA" id="ARBA00023043"/>
    </source>
</evidence>
<dbReference type="SMART" id="SM00248">
    <property type="entry name" value="ANK"/>
    <property type="match status" value="12"/>
</dbReference>
<dbReference type="SUPFAM" id="SSF48403">
    <property type="entry name" value="Ankyrin repeat"/>
    <property type="match status" value="2"/>
</dbReference>
<dbReference type="PANTHER" id="PTHR24123">
    <property type="entry name" value="ANKYRIN REPEAT-CONTAINING"/>
    <property type="match status" value="1"/>
</dbReference>
<protein>
    <recommendedName>
        <fullName evidence="6">Novel STAND NTPase 3 domain-containing protein</fullName>
    </recommendedName>
</protein>
<dbReference type="EMBL" id="CACVKT020008444">
    <property type="protein sequence ID" value="CAC5415466.1"/>
    <property type="molecule type" value="Genomic_DNA"/>
</dbReference>
<keyword evidence="2 3" id="KW-0040">ANK repeat</keyword>
<dbReference type="Pfam" id="PF12796">
    <property type="entry name" value="Ank_2"/>
    <property type="match status" value="4"/>
</dbReference>
<keyword evidence="5" id="KW-0732">Signal</keyword>
<dbReference type="AlphaFoldDB" id="A0A6J8E5V6"/>
<proteinExistence type="predicted"/>
<evidence type="ECO:0000313" key="7">
    <source>
        <dbReference type="EMBL" id="CAC5415466.1"/>
    </source>
</evidence>
<feature type="transmembrane region" description="Helical" evidence="4">
    <location>
        <begin position="229"/>
        <end position="250"/>
    </location>
</feature>
<dbReference type="OrthoDB" id="6122878at2759"/>
<name>A0A6J8E5V6_MYTCO</name>
<dbReference type="InterPro" id="IPR036770">
    <property type="entry name" value="Ankyrin_rpt-contain_sf"/>
</dbReference>
<dbReference type="InterPro" id="IPR027417">
    <property type="entry name" value="P-loop_NTPase"/>
</dbReference>
<feature type="repeat" description="ANK" evidence="3">
    <location>
        <begin position="788"/>
        <end position="820"/>
    </location>
</feature>